<comment type="subcellular location">
    <subcellularLocation>
        <location evidence="1">Cell membrane</location>
        <topology evidence="1">Multi-pass membrane protein</topology>
    </subcellularLocation>
</comment>
<dbReference type="SMART" id="SM00382">
    <property type="entry name" value="AAA"/>
    <property type="match status" value="1"/>
</dbReference>
<dbReference type="EMBL" id="AZGI01000011">
    <property type="protein sequence ID" value="KRM40711.1"/>
    <property type="molecule type" value="Genomic_DNA"/>
</dbReference>
<dbReference type="InterPro" id="IPR036640">
    <property type="entry name" value="ABC1_TM_sf"/>
</dbReference>
<keyword evidence="16" id="KW-1185">Reference proteome</keyword>
<feature type="transmembrane region" description="Helical" evidence="12">
    <location>
        <begin position="34"/>
        <end position="54"/>
    </location>
</feature>
<dbReference type="Proteomes" id="UP000051223">
    <property type="component" value="Unassembled WGS sequence"/>
</dbReference>
<dbReference type="PANTHER" id="PTHR43394">
    <property type="entry name" value="ATP-DEPENDENT PERMEASE MDL1, MITOCHONDRIAL"/>
    <property type="match status" value="1"/>
</dbReference>
<dbReference type="Pfam" id="PF00664">
    <property type="entry name" value="ABC_membrane"/>
    <property type="match status" value="1"/>
</dbReference>
<evidence type="ECO:0000256" key="11">
    <source>
        <dbReference type="ARBA" id="ARBA00072598"/>
    </source>
</evidence>
<evidence type="ECO:0000256" key="12">
    <source>
        <dbReference type="SAM" id="Phobius"/>
    </source>
</evidence>
<dbReference type="CDD" id="cd18551">
    <property type="entry name" value="ABC_6TM_LmrA_like"/>
    <property type="match status" value="1"/>
</dbReference>
<evidence type="ECO:0000256" key="8">
    <source>
        <dbReference type="ARBA" id="ARBA00034018"/>
    </source>
</evidence>
<comment type="catalytic activity">
    <reaction evidence="8">
        <text>ATP + H2O + xenobioticSide 1 = ADP + phosphate + xenobioticSide 2.</text>
        <dbReference type="EC" id="7.6.2.2"/>
    </reaction>
</comment>
<dbReference type="GO" id="GO:0005524">
    <property type="term" value="F:ATP binding"/>
    <property type="evidence" value="ECO:0007669"/>
    <property type="project" value="UniProtKB-KW"/>
</dbReference>
<feature type="transmembrane region" description="Helical" evidence="12">
    <location>
        <begin position="148"/>
        <end position="168"/>
    </location>
</feature>
<dbReference type="PATRIC" id="fig|1423754.3.peg.206"/>
<evidence type="ECO:0000259" key="14">
    <source>
        <dbReference type="PROSITE" id="PS50929"/>
    </source>
</evidence>
<dbReference type="InterPro" id="IPR017871">
    <property type="entry name" value="ABC_transporter-like_CS"/>
</dbReference>
<dbReference type="InterPro" id="IPR027417">
    <property type="entry name" value="P-loop_NTPase"/>
</dbReference>
<comment type="caution">
    <text evidence="15">The sequence shown here is derived from an EMBL/GenBank/DDBJ whole genome shotgun (WGS) entry which is preliminary data.</text>
</comment>
<dbReference type="Pfam" id="PF00005">
    <property type="entry name" value="ABC_tran"/>
    <property type="match status" value="1"/>
</dbReference>
<evidence type="ECO:0000256" key="1">
    <source>
        <dbReference type="ARBA" id="ARBA00004651"/>
    </source>
</evidence>
<dbReference type="STRING" id="1423754.FC39_GL000195"/>
<dbReference type="GO" id="GO:0016887">
    <property type="term" value="F:ATP hydrolysis activity"/>
    <property type="evidence" value="ECO:0007669"/>
    <property type="project" value="InterPro"/>
</dbReference>
<feature type="domain" description="ABC transporter" evidence="13">
    <location>
        <begin position="347"/>
        <end position="582"/>
    </location>
</feature>
<feature type="transmembrane region" description="Helical" evidence="12">
    <location>
        <begin position="174"/>
        <end position="191"/>
    </location>
</feature>
<dbReference type="FunFam" id="3.40.50.300:FF:000218">
    <property type="entry name" value="Multidrug ABC transporter ATP-binding protein"/>
    <property type="match status" value="1"/>
</dbReference>
<dbReference type="PANTHER" id="PTHR43394:SF1">
    <property type="entry name" value="ATP-BINDING CASSETTE SUB-FAMILY B MEMBER 10, MITOCHONDRIAL"/>
    <property type="match status" value="1"/>
</dbReference>
<evidence type="ECO:0000256" key="7">
    <source>
        <dbReference type="ARBA" id="ARBA00023136"/>
    </source>
</evidence>
<dbReference type="EC" id="7.6.2.2" evidence="2"/>
<evidence type="ECO:0000256" key="4">
    <source>
        <dbReference type="ARBA" id="ARBA00022741"/>
    </source>
</evidence>
<evidence type="ECO:0000256" key="2">
    <source>
        <dbReference type="ARBA" id="ARBA00012191"/>
    </source>
</evidence>
<dbReference type="PROSITE" id="PS50893">
    <property type="entry name" value="ABC_TRANSPORTER_2"/>
    <property type="match status" value="1"/>
</dbReference>
<dbReference type="RefSeq" id="WP_056941414.1">
    <property type="nucleotide sequence ID" value="NZ_AZGI01000011.1"/>
</dbReference>
<feature type="transmembrane region" description="Helical" evidence="12">
    <location>
        <begin position="289"/>
        <end position="310"/>
    </location>
</feature>
<dbReference type="Gene3D" id="1.20.1560.10">
    <property type="entry name" value="ABC transporter type 1, transmembrane domain"/>
    <property type="match status" value="1"/>
</dbReference>
<evidence type="ECO:0000256" key="3">
    <source>
        <dbReference type="ARBA" id="ARBA00022692"/>
    </source>
</evidence>
<accession>A0A0R1YE07</accession>
<dbReference type="Gene3D" id="3.40.50.300">
    <property type="entry name" value="P-loop containing nucleotide triphosphate hydrolases"/>
    <property type="match status" value="1"/>
</dbReference>
<evidence type="ECO:0000256" key="5">
    <source>
        <dbReference type="ARBA" id="ARBA00022840"/>
    </source>
</evidence>
<evidence type="ECO:0000259" key="13">
    <source>
        <dbReference type="PROSITE" id="PS50893"/>
    </source>
</evidence>
<evidence type="ECO:0000256" key="10">
    <source>
        <dbReference type="ARBA" id="ARBA00061674"/>
    </source>
</evidence>
<dbReference type="InterPro" id="IPR011527">
    <property type="entry name" value="ABC1_TM_dom"/>
</dbReference>
<dbReference type="PROSITE" id="PS50929">
    <property type="entry name" value="ABC_TM1F"/>
    <property type="match status" value="1"/>
</dbReference>
<gene>
    <name evidence="15" type="ORF">FC39_GL000195</name>
</gene>
<keyword evidence="4" id="KW-0547">Nucleotide-binding</keyword>
<dbReference type="eggNOG" id="COG1132">
    <property type="taxonomic scope" value="Bacteria"/>
</dbReference>
<reference evidence="15 16" key="1">
    <citation type="journal article" date="2015" name="Genome Announc.">
        <title>Expanding the biotechnology potential of lactobacilli through comparative genomics of 213 strains and associated genera.</title>
        <authorList>
            <person name="Sun Z."/>
            <person name="Harris H.M."/>
            <person name="McCann A."/>
            <person name="Guo C."/>
            <person name="Argimon S."/>
            <person name="Zhang W."/>
            <person name="Yang X."/>
            <person name="Jeffery I.B."/>
            <person name="Cooney J.C."/>
            <person name="Kagawa T.F."/>
            <person name="Liu W."/>
            <person name="Song Y."/>
            <person name="Salvetti E."/>
            <person name="Wrobel A."/>
            <person name="Rasinkangas P."/>
            <person name="Parkhill J."/>
            <person name="Rea M.C."/>
            <person name="O'Sullivan O."/>
            <person name="Ritari J."/>
            <person name="Douillard F.P."/>
            <person name="Paul Ross R."/>
            <person name="Yang R."/>
            <person name="Briner A.E."/>
            <person name="Felis G.E."/>
            <person name="de Vos W.M."/>
            <person name="Barrangou R."/>
            <person name="Klaenhammer T.R."/>
            <person name="Caufield P.W."/>
            <person name="Cui Y."/>
            <person name="Zhang H."/>
            <person name="O'Toole P.W."/>
        </authorList>
    </citation>
    <scope>NUCLEOTIDE SEQUENCE [LARGE SCALE GENOMIC DNA]</scope>
    <source>
        <strain evidence="15 16">DSM 5661</strain>
    </source>
</reference>
<feature type="transmembrane region" description="Helical" evidence="12">
    <location>
        <begin position="258"/>
        <end position="277"/>
    </location>
</feature>
<dbReference type="InterPro" id="IPR003593">
    <property type="entry name" value="AAA+_ATPase"/>
</dbReference>
<comment type="similarity">
    <text evidence="10">Belongs to the ABC transporter superfamily. Multidrug exporter LmrA (TC 3.A.1.117.1) family.</text>
</comment>
<dbReference type="GO" id="GO:0008559">
    <property type="term" value="F:ABC-type xenobiotic transporter activity"/>
    <property type="evidence" value="ECO:0007669"/>
    <property type="project" value="UniProtKB-EC"/>
</dbReference>
<evidence type="ECO:0000313" key="15">
    <source>
        <dbReference type="EMBL" id="KRM40711.1"/>
    </source>
</evidence>
<keyword evidence="5" id="KW-0067">ATP-binding</keyword>
<organism evidence="15 16">
    <name type="scientific">Lactobacillus hamsteri DSM 5661 = JCM 6256</name>
    <dbReference type="NCBI Taxonomy" id="1423754"/>
    <lineage>
        <taxon>Bacteria</taxon>
        <taxon>Bacillati</taxon>
        <taxon>Bacillota</taxon>
        <taxon>Bacilli</taxon>
        <taxon>Lactobacillales</taxon>
        <taxon>Lactobacillaceae</taxon>
        <taxon>Lactobacillus</taxon>
    </lineage>
</organism>
<dbReference type="PROSITE" id="PS00211">
    <property type="entry name" value="ABC_TRANSPORTER_1"/>
    <property type="match status" value="1"/>
</dbReference>
<dbReference type="GO" id="GO:0015421">
    <property type="term" value="F:ABC-type oligopeptide transporter activity"/>
    <property type="evidence" value="ECO:0007669"/>
    <property type="project" value="TreeGrafter"/>
</dbReference>
<keyword evidence="6 12" id="KW-1133">Transmembrane helix</keyword>
<evidence type="ECO:0000313" key="16">
    <source>
        <dbReference type="Proteomes" id="UP000051223"/>
    </source>
</evidence>
<dbReference type="InterPro" id="IPR039421">
    <property type="entry name" value="Type_1_exporter"/>
</dbReference>
<dbReference type="InterPro" id="IPR003439">
    <property type="entry name" value="ABC_transporter-like_ATP-bd"/>
</dbReference>
<proteinExistence type="inferred from homology"/>
<dbReference type="SUPFAM" id="SSF90123">
    <property type="entry name" value="ABC transporter transmembrane region"/>
    <property type="match status" value="1"/>
</dbReference>
<feature type="domain" description="ABC transmembrane type-1" evidence="14">
    <location>
        <begin position="38"/>
        <end position="315"/>
    </location>
</feature>
<protein>
    <recommendedName>
        <fullName evidence="11">Multidrug resistance ABC transporter ATP-binding and permease protein</fullName>
        <ecNumber evidence="2">7.6.2.2</ecNumber>
    </recommendedName>
</protein>
<feature type="transmembrane region" description="Helical" evidence="12">
    <location>
        <begin position="74"/>
        <end position="98"/>
    </location>
</feature>
<sequence length="586" mass="65617">MHRGRISSKDIPKGKEKFKFRNFFKLINQLNPRYSKLIIGIILGFIATGTNLLVPQFAQRLINDFKSLSPNLVILTISIFIIGLVLSALSGLILGIFGEEVVSKLRKKLWQKLLKMPVKYFDNTKTGEISSRLVNDTSQVKELLATTLPNAMTSILQFFGALFIMLAMDWQMTILMFVAVPIILLAMLPIMQQSRKIGRKRQDELANFSSDSTNVLSEIRLVKSSNGEEKELNNGNSRIDNLYGIGVKEAFINSLTSPIINMLMMIMFLGILGYGAIRVMNGSMTMGALVSFLMYLFQIMSPVIIISQFFNQLSRTSGSTERIQQILEEDEEFSEDKEKSDISGKTLKFSDVSFSYEKDKQILRNINLQAKPNTVVAFAGPSGGGKSTIFSLIERFYQPTSGEITIGDKNIDGIDLAEWRKQIGLVGQNSAVMPGTIRENLAYGLDHEVNDDELWHVLKMAYADNFVKEMDDGLDTQIGERGIKLSGGQRQRIAIARAFLRDPKLLMLDEATASLDSESEAMVQKALATLMKNRTTLVIAHRLSTIVDADKIYFIDHGQVSGSGTHEELIESTPLYAQYVHNQFKK</sequence>
<dbReference type="GO" id="GO:0005886">
    <property type="term" value="C:plasma membrane"/>
    <property type="evidence" value="ECO:0007669"/>
    <property type="project" value="UniProtKB-SubCell"/>
</dbReference>
<dbReference type="AlphaFoldDB" id="A0A0R1YE07"/>
<comment type="function">
    <text evidence="9">Efflux transporter for a variety of amphiphilic cationic compounds, including antibiotics.</text>
</comment>
<name>A0A0R1YE07_9LACO</name>
<keyword evidence="3 12" id="KW-0812">Transmembrane</keyword>
<evidence type="ECO:0000256" key="9">
    <source>
        <dbReference type="ARBA" id="ARBA00059943"/>
    </source>
</evidence>
<evidence type="ECO:0000256" key="6">
    <source>
        <dbReference type="ARBA" id="ARBA00022989"/>
    </source>
</evidence>
<dbReference type="SUPFAM" id="SSF52540">
    <property type="entry name" value="P-loop containing nucleoside triphosphate hydrolases"/>
    <property type="match status" value="1"/>
</dbReference>
<keyword evidence="7 12" id="KW-0472">Membrane</keyword>